<dbReference type="PANTHER" id="PTHR38035">
    <property type="entry name" value="UPF0070 PROTEIN YFGM"/>
    <property type="match status" value="1"/>
</dbReference>
<reference evidence="13" key="1">
    <citation type="submission" date="2017-01" db="EMBL/GenBank/DDBJ databases">
        <authorList>
            <person name="Mah S.A."/>
            <person name="Swanson W.J."/>
            <person name="Moy G.W."/>
            <person name="Vacquier V.D."/>
        </authorList>
    </citation>
    <scope>NUCLEOTIDE SEQUENCE [LARGE SCALE GENOMIC DNA]</scope>
    <source>
        <strain evidence="13">124861</strain>
    </source>
</reference>
<keyword evidence="4 10" id="KW-1133">Transmembrane helix</keyword>
<evidence type="ECO:0000313" key="12">
    <source>
        <dbReference type="EMBL" id="OSI22748.1"/>
    </source>
</evidence>
<sequence>MAGHIQEQEELENFKYFWRSWGRWLFGGLVIAALAYLGYIMYQGHKLDKRQEAAGILVKIAEKTEAGADIKEKQADLQNLQQNYSDSLAAAQATLMAASLEFDKGNYDVAAGHLNWVLKHQTSAPVQALAVQRLAVVQLQQGKYDEALATLNTSVDSAFEPLITETKGDVYAAQGKNKEAVQMYDQTLAKLAKDSPNRDAVQFKADQLR</sequence>
<dbReference type="InterPro" id="IPR018704">
    <property type="entry name" value="SecYEG/CpoB_TPR"/>
</dbReference>
<comment type="similarity">
    <text evidence="7">Belongs to the YfgM family.</text>
</comment>
<evidence type="ECO:0000256" key="4">
    <source>
        <dbReference type="ARBA" id="ARBA00022989"/>
    </source>
</evidence>
<dbReference type="SUPFAM" id="SSF48452">
    <property type="entry name" value="TPR-like"/>
    <property type="match status" value="1"/>
</dbReference>
<evidence type="ECO:0000256" key="7">
    <source>
        <dbReference type="ARBA" id="ARBA00024197"/>
    </source>
</evidence>
<evidence type="ECO:0000256" key="3">
    <source>
        <dbReference type="ARBA" id="ARBA00022692"/>
    </source>
</evidence>
<evidence type="ECO:0000259" key="11">
    <source>
        <dbReference type="Pfam" id="PF09976"/>
    </source>
</evidence>
<feature type="transmembrane region" description="Helical" evidence="10">
    <location>
        <begin position="21"/>
        <end position="42"/>
    </location>
</feature>
<evidence type="ECO:0000313" key="13">
    <source>
        <dbReference type="Proteomes" id="UP000193303"/>
    </source>
</evidence>
<gene>
    <name evidence="12" type="ORF">BV912_04755</name>
</gene>
<keyword evidence="5 10" id="KW-0472">Membrane</keyword>
<accession>A0A1X3DJF5</accession>
<dbReference type="AlphaFoldDB" id="A0A1X3DJF5"/>
<keyword evidence="2" id="KW-1003">Cell membrane</keyword>
<evidence type="ECO:0000256" key="9">
    <source>
        <dbReference type="SAM" id="Coils"/>
    </source>
</evidence>
<protein>
    <recommendedName>
        <fullName evidence="8">Ancillary SecYEG translocon subunit</fullName>
    </recommendedName>
</protein>
<evidence type="ECO:0000256" key="6">
    <source>
        <dbReference type="ARBA" id="ARBA00023186"/>
    </source>
</evidence>
<evidence type="ECO:0000256" key="2">
    <source>
        <dbReference type="ARBA" id="ARBA00022475"/>
    </source>
</evidence>
<keyword evidence="3 10" id="KW-0812">Transmembrane</keyword>
<keyword evidence="9" id="KW-0175">Coiled coil</keyword>
<comment type="subcellular location">
    <subcellularLocation>
        <location evidence="1">Cell membrane</location>
        <topology evidence="1">Single-pass type II membrane protein</topology>
    </subcellularLocation>
</comment>
<evidence type="ECO:0000256" key="8">
    <source>
        <dbReference type="ARBA" id="ARBA00024235"/>
    </source>
</evidence>
<dbReference type="OrthoDB" id="8521102at2"/>
<organism evidence="12 13">
    <name type="scientific">Neisseria dumasiana</name>
    <dbReference type="NCBI Taxonomy" id="1931275"/>
    <lineage>
        <taxon>Bacteria</taxon>
        <taxon>Pseudomonadati</taxon>
        <taxon>Pseudomonadota</taxon>
        <taxon>Betaproteobacteria</taxon>
        <taxon>Neisseriales</taxon>
        <taxon>Neisseriaceae</taxon>
        <taxon>Neisseria</taxon>
    </lineage>
</organism>
<name>A0A1X3DJF5_9NEIS</name>
<dbReference type="PIRSF" id="PIRSF006170">
    <property type="entry name" value="YfgM"/>
    <property type="match status" value="1"/>
</dbReference>
<dbReference type="Pfam" id="PF09976">
    <property type="entry name" value="TPR_21"/>
    <property type="match status" value="1"/>
</dbReference>
<dbReference type="InterPro" id="IPR011990">
    <property type="entry name" value="TPR-like_helical_dom_sf"/>
</dbReference>
<dbReference type="STRING" id="1931275.BV914_00575"/>
<dbReference type="RefSeq" id="WP_085358782.1">
    <property type="nucleotide sequence ID" value="NZ_MTAB01000008.1"/>
</dbReference>
<feature type="coiled-coil region" evidence="9">
    <location>
        <begin position="63"/>
        <end position="90"/>
    </location>
</feature>
<evidence type="ECO:0000256" key="1">
    <source>
        <dbReference type="ARBA" id="ARBA00004401"/>
    </source>
</evidence>
<dbReference type="Proteomes" id="UP000193303">
    <property type="component" value="Unassembled WGS sequence"/>
</dbReference>
<comment type="caution">
    <text evidence="12">The sequence shown here is derived from an EMBL/GenBank/DDBJ whole genome shotgun (WGS) entry which is preliminary data.</text>
</comment>
<feature type="domain" description="Ancillary SecYEG translocon subunit/Cell division coordinator CpoB TPR" evidence="11">
    <location>
        <begin position="15"/>
        <end position="208"/>
    </location>
</feature>
<dbReference type="InterPro" id="IPR026039">
    <property type="entry name" value="YfgM"/>
</dbReference>
<dbReference type="PANTHER" id="PTHR38035:SF1">
    <property type="entry name" value="ANCILLARY SECYEG TRANSLOCON SUBUNIT"/>
    <property type="match status" value="1"/>
</dbReference>
<dbReference type="GO" id="GO:0044877">
    <property type="term" value="F:protein-containing complex binding"/>
    <property type="evidence" value="ECO:0007669"/>
    <property type="project" value="InterPro"/>
</dbReference>
<evidence type="ECO:0000256" key="5">
    <source>
        <dbReference type="ARBA" id="ARBA00023136"/>
    </source>
</evidence>
<dbReference type="EMBL" id="MTAB01000008">
    <property type="protein sequence ID" value="OSI22748.1"/>
    <property type="molecule type" value="Genomic_DNA"/>
</dbReference>
<proteinExistence type="inferred from homology"/>
<dbReference type="GO" id="GO:0005886">
    <property type="term" value="C:plasma membrane"/>
    <property type="evidence" value="ECO:0007669"/>
    <property type="project" value="UniProtKB-SubCell"/>
</dbReference>
<dbReference type="Gene3D" id="1.25.40.10">
    <property type="entry name" value="Tetratricopeptide repeat domain"/>
    <property type="match status" value="1"/>
</dbReference>
<evidence type="ECO:0000256" key="10">
    <source>
        <dbReference type="SAM" id="Phobius"/>
    </source>
</evidence>
<keyword evidence="6" id="KW-0143">Chaperone</keyword>